<name>A0ABW4Q5W6_9MICC</name>
<evidence type="ECO:0000313" key="2">
    <source>
        <dbReference type="Proteomes" id="UP001597307"/>
    </source>
</evidence>
<protein>
    <submittedName>
        <fullName evidence="1">Uncharacterized protein</fullName>
    </submittedName>
</protein>
<gene>
    <name evidence="1" type="ORF">ACFSFX_04735</name>
</gene>
<accession>A0ABW4Q5W6</accession>
<organism evidence="1 2">
    <name type="scientific">Arthrobacter flavus</name>
    <dbReference type="NCBI Taxonomy" id="95172"/>
    <lineage>
        <taxon>Bacteria</taxon>
        <taxon>Bacillati</taxon>
        <taxon>Actinomycetota</taxon>
        <taxon>Actinomycetes</taxon>
        <taxon>Micrococcales</taxon>
        <taxon>Micrococcaceae</taxon>
        <taxon>Arthrobacter</taxon>
    </lineage>
</organism>
<reference evidence="2" key="1">
    <citation type="journal article" date="2019" name="Int. J. Syst. Evol. Microbiol.">
        <title>The Global Catalogue of Microorganisms (GCM) 10K type strain sequencing project: providing services to taxonomists for standard genome sequencing and annotation.</title>
        <authorList>
            <consortium name="The Broad Institute Genomics Platform"/>
            <consortium name="The Broad Institute Genome Sequencing Center for Infectious Disease"/>
            <person name="Wu L."/>
            <person name="Ma J."/>
        </authorList>
    </citation>
    <scope>NUCLEOTIDE SEQUENCE [LARGE SCALE GENOMIC DNA]</scope>
    <source>
        <strain evidence="2">JCM 11496</strain>
    </source>
</reference>
<comment type="caution">
    <text evidence="1">The sequence shown here is derived from an EMBL/GenBank/DDBJ whole genome shotgun (WGS) entry which is preliminary data.</text>
</comment>
<keyword evidence="2" id="KW-1185">Reference proteome</keyword>
<dbReference type="RefSeq" id="WP_343878160.1">
    <property type="nucleotide sequence ID" value="NZ_BAAAIJ010000010.1"/>
</dbReference>
<evidence type="ECO:0000313" key="1">
    <source>
        <dbReference type="EMBL" id="MFD1845898.1"/>
    </source>
</evidence>
<dbReference type="EMBL" id="JBHUGA010000010">
    <property type="protein sequence ID" value="MFD1845898.1"/>
    <property type="molecule type" value="Genomic_DNA"/>
</dbReference>
<sequence>MSNYKVVDTQFEKRRDVVSLVQIVHAPIRQPSGEVKTFILSANVSRHKSGKWGWSNGSASVLDSDGESWGGIVNVNEDDVIHLVPSPKDSNGDHRAALEDIAAGLFERAIRVLTID</sequence>
<dbReference type="Proteomes" id="UP001597307">
    <property type="component" value="Unassembled WGS sequence"/>
</dbReference>
<proteinExistence type="predicted"/>